<name>A0ABZ2CJV1_9BACI</name>
<accession>A0ABZ2CJV1</accession>
<protein>
    <submittedName>
        <fullName evidence="7">Rne/Rng family ribonuclease</fullName>
    </submittedName>
</protein>
<dbReference type="Pfam" id="PF10150">
    <property type="entry name" value="RNase_E_G"/>
    <property type="match status" value="1"/>
</dbReference>
<keyword evidence="2" id="KW-0479">Metal-binding</keyword>
<evidence type="ECO:0000256" key="5">
    <source>
        <dbReference type="ARBA" id="ARBA00022884"/>
    </source>
</evidence>
<reference evidence="7 8" key="1">
    <citation type="submission" date="2023-10" db="EMBL/GenBank/DDBJ databases">
        <title>Niallia locisalis sp.nov. isolated from a salt pond sample.</title>
        <authorList>
            <person name="Li X.-J."/>
            <person name="Dong L."/>
        </authorList>
    </citation>
    <scope>NUCLEOTIDE SEQUENCE [LARGE SCALE GENOMIC DNA]</scope>
    <source>
        <strain evidence="7 8">DSM 29761</strain>
    </source>
</reference>
<dbReference type="InterPro" id="IPR019307">
    <property type="entry name" value="RNA-bd_AU-1/RNase_E/G"/>
</dbReference>
<dbReference type="PROSITE" id="PS50126">
    <property type="entry name" value="S1"/>
    <property type="match status" value="1"/>
</dbReference>
<dbReference type="Gene3D" id="2.40.50.140">
    <property type="entry name" value="Nucleic acid-binding proteins"/>
    <property type="match status" value="1"/>
</dbReference>
<dbReference type="Proteomes" id="UP001357223">
    <property type="component" value="Chromosome"/>
</dbReference>
<keyword evidence="3" id="KW-0378">Hydrolase</keyword>
<dbReference type="Gene3D" id="3.40.1260.20">
    <property type="entry name" value="Ribonuclease E, catalytic domain"/>
    <property type="match status" value="1"/>
</dbReference>
<evidence type="ECO:0000259" key="6">
    <source>
        <dbReference type="PROSITE" id="PS50126"/>
    </source>
</evidence>
<dbReference type="InterPro" id="IPR003029">
    <property type="entry name" value="S1_domain"/>
</dbReference>
<proteinExistence type="predicted"/>
<evidence type="ECO:0000256" key="2">
    <source>
        <dbReference type="ARBA" id="ARBA00022723"/>
    </source>
</evidence>
<dbReference type="NCBIfam" id="TIGR00757">
    <property type="entry name" value="RNaseEG"/>
    <property type="match status" value="1"/>
</dbReference>
<keyword evidence="8" id="KW-1185">Reference proteome</keyword>
<evidence type="ECO:0000256" key="4">
    <source>
        <dbReference type="ARBA" id="ARBA00022842"/>
    </source>
</evidence>
<evidence type="ECO:0000256" key="3">
    <source>
        <dbReference type="ARBA" id="ARBA00022801"/>
    </source>
</evidence>
<dbReference type="InterPro" id="IPR004659">
    <property type="entry name" value="RNase_E/G"/>
</dbReference>
<dbReference type="SMART" id="SM00316">
    <property type="entry name" value="S1"/>
    <property type="match status" value="1"/>
</dbReference>
<dbReference type="CDD" id="cd04453">
    <property type="entry name" value="S1_RNase_E"/>
    <property type="match status" value="1"/>
</dbReference>
<keyword evidence="4" id="KW-0460">Magnesium</keyword>
<evidence type="ECO:0000313" key="7">
    <source>
        <dbReference type="EMBL" id="WVX82581.1"/>
    </source>
</evidence>
<dbReference type="PANTHER" id="PTHR30001:SF0">
    <property type="entry name" value="RIBONUCLEASE G"/>
    <property type="match status" value="1"/>
</dbReference>
<comment type="cofactor">
    <cofactor evidence="1">
        <name>Mg(2+)</name>
        <dbReference type="ChEBI" id="CHEBI:18420"/>
    </cofactor>
</comment>
<dbReference type="PANTHER" id="PTHR30001">
    <property type="entry name" value="RIBONUCLEASE"/>
    <property type="match status" value="1"/>
</dbReference>
<dbReference type="EMBL" id="CP137640">
    <property type="protein sequence ID" value="WVX82581.1"/>
    <property type="molecule type" value="Genomic_DNA"/>
</dbReference>
<evidence type="ECO:0000256" key="1">
    <source>
        <dbReference type="ARBA" id="ARBA00001946"/>
    </source>
</evidence>
<gene>
    <name evidence="7" type="ORF">R4Z09_06250</name>
</gene>
<feature type="domain" description="S1 motif" evidence="6">
    <location>
        <begin position="57"/>
        <end position="144"/>
    </location>
</feature>
<keyword evidence="5" id="KW-0694">RNA-binding</keyword>
<sequence length="499" mass="57877">MSEYKDIHSFLRWKSEEHDLKKLVVNYLTREKRFALLHNQKMEKLVVKQPRHSSLVGNIYIGTVTKVLPGMNAAFVEIGEGKNGFIYRNKLPSYVLSEEEKSQKEKKGISSFVHQGERLMVQVDKDATGTKGPRLNAVIELSGQSIIYMPKGKYVAVSKKMERPEEKEKMRQFGYEIKEEDEGLIFRTASLTLSQQDIRKELTELRQAYRELEIQAKAMKKPGILLEQDHFLSEMIAEITPISDDVEVIADDRDIAERLKKEFPQLPIMMYTDKENIFSYHHLEGELEKLLKRMVWLDNGAYLVMDEVEALTIIDVNTGKYSGKNDLADTVLKTNLLAAEEAARQIRLRDIGGMILIDFIDMKSDHERNQVINKMKKELQKDERRTEVIGFTQLGILQLTRKKTKVSLSESLMERCPQCEGTGKIPSAETIAFRLERELYEYRYRDIEEVVIELAEEVKKVFCGDQNVHHNRLEEILGFTILFEVHSSLRPFYHIGKIR</sequence>
<dbReference type="SUPFAM" id="SSF50249">
    <property type="entry name" value="Nucleic acid-binding proteins"/>
    <property type="match status" value="1"/>
</dbReference>
<dbReference type="InterPro" id="IPR012340">
    <property type="entry name" value="NA-bd_OB-fold"/>
</dbReference>
<dbReference type="RefSeq" id="WP_338451479.1">
    <property type="nucleotide sequence ID" value="NZ_CP137640.1"/>
</dbReference>
<evidence type="ECO:0000313" key="8">
    <source>
        <dbReference type="Proteomes" id="UP001357223"/>
    </source>
</evidence>
<organism evidence="7 8">
    <name type="scientific">Niallia oryzisoli</name>
    <dbReference type="NCBI Taxonomy" id="1737571"/>
    <lineage>
        <taxon>Bacteria</taxon>
        <taxon>Bacillati</taxon>
        <taxon>Bacillota</taxon>
        <taxon>Bacilli</taxon>
        <taxon>Bacillales</taxon>
        <taxon>Bacillaceae</taxon>
        <taxon>Niallia</taxon>
    </lineage>
</organism>